<protein>
    <submittedName>
        <fullName evidence="2">Uncharacterized protein</fullName>
    </submittedName>
</protein>
<feature type="non-terminal residue" evidence="2">
    <location>
        <position position="1"/>
    </location>
</feature>
<organism evidence="2">
    <name type="scientific">uncultured Gemmatimonadaceae bacterium</name>
    <dbReference type="NCBI Taxonomy" id="246130"/>
    <lineage>
        <taxon>Bacteria</taxon>
        <taxon>Pseudomonadati</taxon>
        <taxon>Gemmatimonadota</taxon>
        <taxon>Gemmatimonadia</taxon>
        <taxon>Gemmatimonadales</taxon>
        <taxon>Gemmatimonadaceae</taxon>
        <taxon>environmental samples</taxon>
    </lineage>
</organism>
<reference evidence="2" key="1">
    <citation type="submission" date="2020-02" db="EMBL/GenBank/DDBJ databases">
        <authorList>
            <person name="Meier V. D."/>
        </authorList>
    </citation>
    <scope>NUCLEOTIDE SEQUENCE</scope>
    <source>
        <strain evidence="2">AVDCRST_MAG11</strain>
    </source>
</reference>
<feature type="non-terminal residue" evidence="2">
    <location>
        <position position="91"/>
    </location>
</feature>
<evidence type="ECO:0000313" key="2">
    <source>
        <dbReference type="EMBL" id="CAA9314150.1"/>
    </source>
</evidence>
<name>A0A6J4KXW2_9BACT</name>
<accession>A0A6J4KXW2</accession>
<feature type="compositionally biased region" description="Basic residues" evidence="1">
    <location>
        <begin position="44"/>
        <end position="65"/>
    </location>
</feature>
<gene>
    <name evidence="2" type="ORF">AVDCRST_MAG11-1688</name>
</gene>
<feature type="region of interest" description="Disordered" evidence="1">
    <location>
        <begin position="1"/>
        <end position="91"/>
    </location>
</feature>
<sequence length="91" mass="10066">APAASIHARGARERRDALPPRNAPPARRPRRVPPLLHTAERRAAVARRPARRGRHAPCRGRHPRDPRRGMGTGAPRHCAYRPPRPVAPGVL</sequence>
<feature type="compositionally biased region" description="Pro residues" evidence="1">
    <location>
        <begin position="82"/>
        <end position="91"/>
    </location>
</feature>
<dbReference type="EMBL" id="CADCTU010000382">
    <property type="protein sequence ID" value="CAA9314150.1"/>
    <property type="molecule type" value="Genomic_DNA"/>
</dbReference>
<proteinExistence type="predicted"/>
<dbReference type="AlphaFoldDB" id="A0A6J4KXW2"/>
<evidence type="ECO:0000256" key="1">
    <source>
        <dbReference type="SAM" id="MobiDB-lite"/>
    </source>
</evidence>